<organism evidence="1 2">
    <name type="scientific">Streptomyces fradiae ATCC 10745 = DSM 40063</name>
    <dbReference type="NCBI Taxonomy" id="1319510"/>
    <lineage>
        <taxon>Bacteria</taxon>
        <taxon>Bacillati</taxon>
        <taxon>Actinomycetota</taxon>
        <taxon>Actinomycetes</taxon>
        <taxon>Kitasatosporales</taxon>
        <taxon>Streptomycetaceae</taxon>
        <taxon>Streptomyces</taxon>
    </lineage>
</organism>
<proteinExistence type="predicted"/>
<dbReference type="RefSeq" id="WP_181018070.1">
    <property type="nucleotide sequence ID" value="NZ_CP023696.1"/>
</dbReference>
<name>A0A1Y2NUK1_STRFR</name>
<dbReference type="Pfam" id="PF20043">
    <property type="entry name" value="DUF6445"/>
    <property type="match status" value="1"/>
</dbReference>
<protein>
    <recommendedName>
        <fullName evidence="3">2OG-Fe(II) oxygenase</fullName>
    </recommendedName>
</protein>
<dbReference type="InterPro" id="IPR045617">
    <property type="entry name" value="DUF6445"/>
</dbReference>
<evidence type="ECO:0000313" key="2">
    <source>
        <dbReference type="Proteomes" id="UP000194318"/>
    </source>
</evidence>
<accession>A0A1Y2NUK1</accession>
<dbReference type="EMBL" id="MIFZ01000245">
    <property type="protein sequence ID" value="OSY51204.1"/>
    <property type="molecule type" value="Genomic_DNA"/>
</dbReference>
<dbReference type="GeneID" id="91401458"/>
<dbReference type="AlphaFoldDB" id="A0A1Y2NUK1"/>
<evidence type="ECO:0008006" key="3">
    <source>
        <dbReference type="Google" id="ProtNLM"/>
    </source>
</evidence>
<sequence length="223" mass="24946">MRSKVIVVDDFYPNPDVIRERALRSEYADIASTRYPGYQSRHSIQSDAIKRTFEALIGARVQVDRSRFTWGGFRFITGDSGRQTTVHADVNIDWAAMVYLTPGADMSTGTGFFQHKETGLEGPPTDRQARAHGFADAYAFQQEVVARDERDLSKWELTTTIAPVYNRLILFRGCEFYHAPLAGLGDGPASSRLTHSFFFNEVPLLGQATHAITGPRAHSSDDR</sequence>
<comment type="caution">
    <text evidence="1">The sequence shown here is derived from an EMBL/GenBank/DDBJ whole genome shotgun (WGS) entry which is preliminary data.</text>
</comment>
<gene>
    <name evidence="1" type="ORF">BG846_03186</name>
</gene>
<evidence type="ECO:0000313" key="1">
    <source>
        <dbReference type="EMBL" id="OSY51204.1"/>
    </source>
</evidence>
<reference evidence="1 2" key="1">
    <citation type="submission" date="2016-09" db="EMBL/GenBank/DDBJ databases">
        <title>Streptomyces fradiae DSM40063, a candidate organism with high potential of specific P450 cytochromes.</title>
        <authorList>
            <person name="Grumaz C."/>
            <person name="Vainshtein Y."/>
            <person name="Kirstahler P."/>
            <person name="Sohn K."/>
        </authorList>
    </citation>
    <scope>NUCLEOTIDE SEQUENCE [LARGE SCALE GENOMIC DNA]</scope>
    <source>
        <strain evidence="1 2">DSM 40063</strain>
    </source>
</reference>
<dbReference type="Proteomes" id="UP000194318">
    <property type="component" value="Unassembled WGS sequence"/>
</dbReference>